<organism evidence="2 3">
    <name type="scientific">Caldalkalibacillus horti</name>
    <dbReference type="NCBI Taxonomy" id="77523"/>
    <lineage>
        <taxon>Bacteria</taxon>
        <taxon>Bacillati</taxon>
        <taxon>Bacillota</taxon>
        <taxon>Bacilli</taxon>
        <taxon>Bacillales</taxon>
        <taxon>Bacillaceae</taxon>
        <taxon>Caldalkalibacillus</taxon>
    </lineage>
</organism>
<keyword evidence="1" id="KW-0812">Transmembrane</keyword>
<reference evidence="2 3" key="1">
    <citation type="submission" date="2023-07" db="EMBL/GenBank/DDBJ databases">
        <title>Genomic Encyclopedia of Type Strains, Phase IV (KMG-IV): sequencing the most valuable type-strain genomes for metagenomic binning, comparative biology and taxonomic classification.</title>
        <authorList>
            <person name="Goeker M."/>
        </authorList>
    </citation>
    <scope>NUCLEOTIDE SEQUENCE [LARGE SCALE GENOMIC DNA]</scope>
    <source>
        <strain evidence="2 3">DSM 12751</strain>
    </source>
</reference>
<comment type="caution">
    <text evidence="2">The sequence shown here is derived from an EMBL/GenBank/DDBJ whole genome shotgun (WGS) entry which is preliminary data.</text>
</comment>
<feature type="transmembrane region" description="Helical" evidence="1">
    <location>
        <begin position="20"/>
        <end position="40"/>
    </location>
</feature>
<dbReference type="EMBL" id="JAUSTY010000003">
    <property type="protein sequence ID" value="MDQ0165066.1"/>
    <property type="molecule type" value="Genomic_DNA"/>
</dbReference>
<protein>
    <submittedName>
        <fullName evidence="2">Fluoroquinolone transport system permease protein</fullName>
    </submittedName>
</protein>
<proteinExistence type="predicted"/>
<accession>A0ABT9VVP8</accession>
<keyword evidence="1" id="KW-0472">Membrane</keyword>
<sequence length="234" mass="26067">MRIRSLVTFDVRFQWKQRFYHVYLLVCAVYISLLLLLPEAYVDKTIVLLTFSDPAALGLFFSGGMLLLEREQGIQESLFATPLRVKEYVIARCLSLSVLSLAAAYVIHIAVKGWPVSPIAFTLGVLLSSFFFTLLGMCAAVLSHSINGFLLLSQGFALPFVFPVLGYLNWLPSPLYKLLPTEGSLLLIEGSNQIISLGDAVYAIIVLLLWIGFAGWWSVSLLQRTIKMLDEGKN</sequence>
<name>A0ABT9VVP8_9BACI</name>
<dbReference type="InterPro" id="IPR056926">
    <property type="entry name" value="FLQE3_permease"/>
</dbReference>
<feature type="transmembrane region" description="Helical" evidence="1">
    <location>
        <begin position="119"/>
        <end position="142"/>
    </location>
</feature>
<dbReference type="Pfam" id="PF24686">
    <property type="entry name" value="FLQE3_permease"/>
    <property type="match status" value="1"/>
</dbReference>
<evidence type="ECO:0000256" key="1">
    <source>
        <dbReference type="SAM" id="Phobius"/>
    </source>
</evidence>
<evidence type="ECO:0000313" key="3">
    <source>
        <dbReference type="Proteomes" id="UP001235840"/>
    </source>
</evidence>
<evidence type="ECO:0000313" key="2">
    <source>
        <dbReference type="EMBL" id="MDQ0165066.1"/>
    </source>
</evidence>
<feature type="transmembrane region" description="Helical" evidence="1">
    <location>
        <begin position="89"/>
        <end position="107"/>
    </location>
</feature>
<keyword evidence="1" id="KW-1133">Transmembrane helix</keyword>
<feature type="transmembrane region" description="Helical" evidence="1">
    <location>
        <begin position="46"/>
        <end position="68"/>
    </location>
</feature>
<keyword evidence="3" id="KW-1185">Reference proteome</keyword>
<gene>
    <name evidence="2" type="ORF">J2S11_000966</name>
</gene>
<feature type="transmembrane region" description="Helical" evidence="1">
    <location>
        <begin position="200"/>
        <end position="219"/>
    </location>
</feature>
<feature type="transmembrane region" description="Helical" evidence="1">
    <location>
        <begin position="149"/>
        <end position="170"/>
    </location>
</feature>
<dbReference type="Proteomes" id="UP001235840">
    <property type="component" value="Unassembled WGS sequence"/>
</dbReference>